<protein>
    <submittedName>
        <fullName evidence="12">Egg cell-secreted protein 1.4-like</fullName>
    </submittedName>
</protein>
<evidence type="ECO:0000256" key="3">
    <source>
        <dbReference type="ARBA" id="ARBA00022525"/>
    </source>
</evidence>
<evidence type="ECO:0000256" key="1">
    <source>
        <dbReference type="ARBA" id="ARBA00004541"/>
    </source>
</evidence>
<dbReference type="PROSITE" id="PS51257">
    <property type="entry name" value="PROKAR_LIPOPROTEIN"/>
    <property type="match status" value="1"/>
</dbReference>
<evidence type="ECO:0000256" key="9">
    <source>
        <dbReference type="SAM" id="SignalP"/>
    </source>
</evidence>
<dbReference type="InterPro" id="IPR008502">
    <property type="entry name" value="Prolamin-like"/>
</dbReference>
<dbReference type="InterPro" id="IPR044711">
    <property type="entry name" value="EC11-15"/>
</dbReference>
<evidence type="ECO:0000313" key="11">
    <source>
        <dbReference type="Proteomes" id="UP000694853"/>
    </source>
</evidence>
<comment type="subcellular location">
    <subcellularLocation>
        <location evidence="1">Cytoplasmic vesicle</location>
    </subcellularLocation>
    <subcellularLocation>
        <location evidence="2">Secreted</location>
    </subcellularLocation>
</comment>
<proteinExistence type="inferred from homology"/>
<organism evidence="11 12">
    <name type="scientific">Abrus precatorius</name>
    <name type="common">Indian licorice</name>
    <name type="synonym">Glycine abrus</name>
    <dbReference type="NCBI Taxonomy" id="3816"/>
    <lineage>
        <taxon>Eukaryota</taxon>
        <taxon>Viridiplantae</taxon>
        <taxon>Streptophyta</taxon>
        <taxon>Embryophyta</taxon>
        <taxon>Tracheophyta</taxon>
        <taxon>Spermatophyta</taxon>
        <taxon>Magnoliopsida</taxon>
        <taxon>eudicotyledons</taxon>
        <taxon>Gunneridae</taxon>
        <taxon>Pentapetalae</taxon>
        <taxon>rosids</taxon>
        <taxon>fabids</taxon>
        <taxon>Fabales</taxon>
        <taxon>Fabaceae</taxon>
        <taxon>Papilionoideae</taxon>
        <taxon>50 kb inversion clade</taxon>
        <taxon>NPAAA clade</taxon>
        <taxon>indigoferoid/millettioid clade</taxon>
        <taxon>Abreae</taxon>
        <taxon>Abrus</taxon>
    </lineage>
</organism>
<keyword evidence="11" id="KW-1185">Reference proteome</keyword>
<sequence>MALKHGLFFLLTLSCFVAHGTATRDFLINNPKQDLVDCWSHLIELKSCSNEILHFFTNGQADIGPNCCCAITVITHKCWPAILISLGITAHEAHYLRAYCDAATSSPAPAPAPAADGEETPFPI</sequence>
<reference evidence="12" key="2">
    <citation type="submission" date="2025-08" db="UniProtKB">
        <authorList>
            <consortium name="RefSeq"/>
        </authorList>
    </citation>
    <scope>IDENTIFICATION</scope>
    <source>
        <tissue evidence="12">Young leaves</tissue>
    </source>
</reference>
<evidence type="ECO:0000256" key="2">
    <source>
        <dbReference type="ARBA" id="ARBA00004613"/>
    </source>
</evidence>
<feature type="chain" id="PRO_5034358804" evidence="9">
    <location>
        <begin position="23"/>
        <end position="124"/>
    </location>
</feature>
<dbReference type="OrthoDB" id="782765at2759"/>
<dbReference type="GO" id="GO:0031410">
    <property type="term" value="C:cytoplasmic vesicle"/>
    <property type="evidence" value="ECO:0007669"/>
    <property type="project" value="UniProtKB-SubCell"/>
</dbReference>
<dbReference type="Proteomes" id="UP000694853">
    <property type="component" value="Unplaced"/>
</dbReference>
<dbReference type="GO" id="GO:2000008">
    <property type="term" value="P:regulation of protein localization to cell surface"/>
    <property type="evidence" value="ECO:0007669"/>
    <property type="project" value="UniProtKB-ARBA"/>
</dbReference>
<dbReference type="GO" id="GO:0009567">
    <property type="term" value="P:double fertilization forming a zygote and endosperm"/>
    <property type="evidence" value="ECO:0007669"/>
    <property type="project" value="InterPro"/>
</dbReference>
<reference evidence="11" key="1">
    <citation type="journal article" date="2019" name="Toxins">
        <title>Detection of Abrin-Like and Prepropulchellin-Like Toxin Genes and Transcripts Using Whole Genome Sequencing and Full-Length Transcript Sequencing of Abrus precatorius.</title>
        <authorList>
            <person name="Hovde B.T."/>
            <person name="Daligault H.E."/>
            <person name="Hanschen E.R."/>
            <person name="Kunde Y.A."/>
            <person name="Johnson M.B."/>
            <person name="Starkenburg S.R."/>
            <person name="Johnson S.L."/>
        </authorList>
    </citation>
    <scope>NUCLEOTIDE SEQUENCE [LARGE SCALE GENOMIC DNA]</scope>
</reference>
<feature type="signal peptide" evidence="9">
    <location>
        <begin position="1"/>
        <end position="22"/>
    </location>
</feature>
<dbReference type="Pfam" id="PF05617">
    <property type="entry name" value="Prolamin_like"/>
    <property type="match status" value="1"/>
</dbReference>
<dbReference type="GO" id="GO:0080155">
    <property type="term" value="P:regulation of double fertilization forming a zygote and endosperm"/>
    <property type="evidence" value="ECO:0007669"/>
    <property type="project" value="UniProtKB-ARBA"/>
</dbReference>
<evidence type="ECO:0000256" key="8">
    <source>
        <dbReference type="ARBA" id="ARBA00034484"/>
    </source>
</evidence>
<dbReference type="GO" id="GO:0005576">
    <property type="term" value="C:extracellular region"/>
    <property type="evidence" value="ECO:0007669"/>
    <property type="project" value="UniProtKB-SubCell"/>
</dbReference>
<evidence type="ECO:0000259" key="10">
    <source>
        <dbReference type="Pfam" id="PF05617"/>
    </source>
</evidence>
<dbReference type="PANTHER" id="PTHR35293">
    <property type="entry name" value="EGG CELL-SECRETED PROTEIN 1.5"/>
    <property type="match status" value="1"/>
</dbReference>
<keyword evidence="6" id="KW-0968">Cytoplasmic vesicle</keyword>
<dbReference type="GeneID" id="113855689"/>
<evidence type="ECO:0000256" key="7">
    <source>
        <dbReference type="ARBA" id="ARBA00034457"/>
    </source>
</evidence>
<name>A0A8B8KH30_ABRPR</name>
<comment type="function">
    <text evidence="7">Involved in the regulation of gamete interactions during the double fertilization and to prevent multiple-pollen tube attraction; mediates the redistribution of the gamete fusogen HAP2/GCS1 to the cell surface after secretion upon sperm arrival.</text>
</comment>
<dbReference type="KEGG" id="aprc:113855689"/>
<evidence type="ECO:0000313" key="12">
    <source>
        <dbReference type="RefSeq" id="XP_027343120.1"/>
    </source>
</evidence>
<accession>A0A8B8KH30</accession>
<gene>
    <name evidence="12" type="primary">LOC113855689</name>
</gene>
<keyword evidence="3" id="KW-0964">Secreted</keyword>
<comment type="similarity">
    <text evidence="8">Belongs to the plant egg cell-secreted peptide family.</text>
</comment>
<evidence type="ECO:0000256" key="4">
    <source>
        <dbReference type="ARBA" id="ARBA00022729"/>
    </source>
</evidence>
<evidence type="ECO:0000256" key="6">
    <source>
        <dbReference type="ARBA" id="ARBA00023329"/>
    </source>
</evidence>
<dbReference type="RefSeq" id="XP_027343120.1">
    <property type="nucleotide sequence ID" value="XM_027487319.1"/>
</dbReference>
<evidence type="ECO:0000256" key="5">
    <source>
        <dbReference type="ARBA" id="ARBA00023279"/>
    </source>
</evidence>
<keyword evidence="5" id="KW-0278">Fertilization</keyword>
<dbReference type="PANTHER" id="PTHR35293:SF10">
    <property type="entry name" value="EGG CELL-SECRETED PROTEIN 1.2-RELATED"/>
    <property type="match status" value="1"/>
</dbReference>
<feature type="domain" description="Prolamin-like" evidence="10">
    <location>
        <begin position="37"/>
        <end position="101"/>
    </location>
</feature>
<dbReference type="AlphaFoldDB" id="A0A8B8KH30"/>
<keyword evidence="4 9" id="KW-0732">Signal</keyword>